<proteinExistence type="predicted"/>
<dbReference type="Proteomes" id="UP000636709">
    <property type="component" value="Unassembled WGS sequence"/>
</dbReference>
<dbReference type="AlphaFoldDB" id="A0A835BHA5"/>
<reference evidence="1" key="1">
    <citation type="submission" date="2020-07" db="EMBL/GenBank/DDBJ databases">
        <title>Genome sequence and genetic diversity analysis of an under-domesticated orphan crop, white fonio (Digitaria exilis).</title>
        <authorList>
            <person name="Bennetzen J.L."/>
            <person name="Chen S."/>
            <person name="Ma X."/>
            <person name="Wang X."/>
            <person name="Yssel A.E.J."/>
            <person name="Chaluvadi S.R."/>
            <person name="Johnson M."/>
            <person name="Gangashetty P."/>
            <person name="Hamidou F."/>
            <person name="Sanogo M.D."/>
            <person name="Zwaenepoel A."/>
            <person name="Wallace J."/>
            <person name="Van De Peer Y."/>
            <person name="Van Deynze A."/>
        </authorList>
    </citation>
    <scope>NUCLEOTIDE SEQUENCE</scope>
    <source>
        <tissue evidence="1">Leaves</tissue>
    </source>
</reference>
<sequence>MRAIKQGIRGITVHVPKMVFLDVVMTLCHYDISEYENNKNRATQSSNKGGYETHFFILITPAVCYA</sequence>
<accession>A0A835BHA5</accession>
<comment type="caution">
    <text evidence="1">The sequence shown here is derived from an EMBL/GenBank/DDBJ whole genome shotgun (WGS) entry which is preliminary data.</text>
</comment>
<protein>
    <submittedName>
        <fullName evidence="1">Uncharacterized protein</fullName>
    </submittedName>
</protein>
<evidence type="ECO:0000313" key="1">
    <source>
        <dbReference type="EMBL" id="KAF8689479.1"/>
    </source>
</evidence>
<name>A0A835BHA5_9POAL</name>
<keyword evidence="2" id="KW-1185">Reference proteome</keyword>
<dbReference type="EMBL" id="JACEFO010002015">
    <property type="protein sequence ID" value="KAF8689479.1"/>
    <property type="molecule type" value="Genomic_DNA"/>
</dbReference>
<evidence type="ECO:0000313" key="2">
    <source>
        <dbReference type="Proteomes" id="UP000636709"/>
    </source>
</evidence>
<gene>
    <name evidence="1" type="ORF">HU200_041801</name>
</gene>
<organism evidence="1 2">
    <name type="scientific">Digitaria exilis</name>
    <dbReference type="NCBI Taxonomy" id="1010633"/>
    <lineage>
        <taxon>Eukaryota</taxon>
        <taxon>Viridiplantae</taxon>
        <taxon>Streptophyta</taxon>
        <taxon>Embryophyta</taxon>
        <taxon>Tracheophyta</taxon>
        <taxon>Spermatophyta</taxon>
        <taxon>Magnoliopsida</taxon>
        <taxon>Liliopsida</taxon>
        <taxon>Poales</taxon>
        <taxon>Poaceae</taxon>
        <taxon>PACMAD clade</taxon>
        <taxon>Panicoideae</taxon>
        <taxon>Panicodae</taxon>
        <taxon>Paniceae</taxon>
        <taxon>Anthephorinae</taxon>
        <taxon>Digitaria</taxon>
    </lineage>
</organism>